<protein>
    <submittedName>
        <fullName evidence="1">Uncharacterized protein</fullName>
    </submittedName>
</protein>
<gene>
    <name evidence="1" type="ORF">FA95DRAFT_1574427</name>
</gene>
<accession>A0ACB8RKL7</accession>
<proteinExistence type="predicted"/>
<name>A0ACB8RKL7_9AGAM</name>
<evidence type="ECO:0000313" key="1">
    <source>
        <dbReference type="EMBL" id="KAI0044489.1"/>
    </source>
</evidence>
<reference evidence="1" key="2">
    <citation type="journal article" date="2022" name="New Phytol.">
        <title>Evolutionary transition to the ectomycorrhizal habit in the genomes of a hyperdiverse lineage of mushroom-forming fungi.</title>
        <authorList>
            <person name="Looney B."/>
            <person name="Miyauchi S."/>
            <person name="Morin E."/>
            <person name="Drula E."/>
            <person name="Courty P.E."/>
            <person name="Kohler A."/>
            <person name="Kuo A."/>
            <person name="LaButti K."/>
            <person name="Pangilinan J."/>
            <person name="Lipzen A."/>
            <person name="Riley R."/>
            <person name="Andreopoulos W."/>
            <person name="He G."/>
            <person name="Johnson J."/>
            <person name="Nolan M."/>
            <person name="Tritt A."/>
            <person name="Barry K.W."/>
            <person name="Grigoriev I.V."/>
            <person name="Nagy L.G."/>
            <person name="Hibbett D."/>
            <person name="Henrissat B."/>
            <person name="Matheny P.B."/>
            <person name="Labbe J."/>
            <person name="Martin F.M."/>
        </authorList>
    </citation>
    <scope>NUCLEOTIDE SEQUENCE</scope>
    <source>
        <strain evidence="1">FP105234-sp</strain>
    </source>
</reference>
<dbReference type="Proteomes" id="UP000814033">
    <property type="component" value="Unassembled WGS sequence"/>
</dbReference>
<reference evidence="1" key="1">
    <citation type="submission" date="2021-02" db="EMBL/GenBank/DDBJ databases">
        <authorList>
            <consortium name="DOE Joint Genome Institute"/>
            <person name="Ahrendt S."/>
            <person name="Looney B.P."/>
            <person name="Miyauchi S."/>
            <person name="Morin E."/>
            <person name="Drula E."/>
            <person name="Courty P.E."/>
            <person name="Chicoki N."/>
            <person name="Fauchery L."/>
            <person name="Kohler A."/>
            <person name="Kuo A."/>
            <person name="Labutti K."/>
            <person name="Pangilinan J."/>
            <person name="Lipzen A."/>
            <person name="Riley R."/>
            <person name="Andreopoulos W."/>
            <person name="He G."/>
            <person name="Johnson J."/>
            <person name="Barry K.W."/>
            <person name="Grigoriev I.V."/>
            <person name="Nagy L."/>
            <person name="Hibbett D."/>
            <person name="Henrissat B."/>
            <person name="Matheny P.B."/>
            <person name="Labbe J."/>
            <person name="Martin F."/>
        </authorList>
    </citation>
    <scope>NUCLEOTIDE SEQUENCE</scope>
    <source>
        <strain evidence="1">FP105234-sp</strain>
    </source>
</reference>
<keyword evidence="2" id="KW-1185">Reference proteome</keyword>
<sequence length="120" mass="12845">MRSQLAVDEAERRDFKIKWERIVHRKFGRTVTAPPSAVSASAPAQSTHSRSVDAVASPLAMACCRGKSTAVTQVSHPPALLKALHLTNLTEIKAPESASGFAADLESGRSRALKTMTTFA</sequence>
<dbReference type="EMBL" id="MU275981">
    <property type="protein sequence ID" value="KAI0044489.1"/>
    <property type="molecule type" value="Genomic_DNA"/>
</dbReference>
<organism evidence="1 2">
    <name type="scientific">Auriscalpium vulgare</name>
    <dbReference type="NCBI Taxonomy" id="40419"/>
    <lineage>
        <taxon>Eukaryota</taxon>
        <taxon>Fungi</taxon>
        <taxon>Dikarya</taxon>
        <taxon>Basidiomycota</taxon>
        <taxon>Agaricomycotina</taxon>
        <taxon>Agaricomycetes</taxon>
        <taxon>Russulales</taxon>
        <taxon>Auriscalpiaceae</taxon>
        <taxon>Auriscalpium</taxon>
    </lineage>
</organism>
<evidence type="ECO:0000313" key="2">
    <source>
        <dbReference type="Proteomes" id="UP000814033"/>
    </source>
</evidence>
<comment type="caution">
    <text evidence="1">The sequence shown here is derived from an EMBL/GenBank/DDBJ whole genome shotgun (WGS) entry which is preliminary data.</text>
</comment>